<dbReference type="OrthoDB" id="1803673at2"/>
<accession>A0A0K9YKY8</accession>
<reference evidence="3" key="1">
    <citation type="submission" date="2015-07" db="EMBL/GenBank/DDBJ databases">
        <title>Genome sequencing project for genomic taxonomy and phylogenomics of Bacillus-like bacteria.</title>
        <authorList>
            <person name="Liu B."/>
            <person name="Wang J."/>
            <person name="Zhu Y."/>
            <person name="Liu G."/>
            <person name="Chen Q."/>
            <person name="Chen Z."/>
            <person name="Lan J."/>
            <person name="Che J."/>
            <person name="Ge C."/>
            <person name="Shi H."/>
            <person name="Pan Z."/>
            <person name="Liu X."/>
        </authorList>
    </citation>
    <scope>NUCLEOTIDE SEQUENCE [LARGE SCALE GENOMIC DNA]</scope>
    <source>
        <strain evidence="3">DSM 9887</strain>
    </source>
</reference>
<evidence type="ECO:0000313" key="2">
    <source>
        <dbReference type="EMBL" id="KNB69339.1"/>
    </source>
</evidence>
<evidence type="ECO:0000313" key="4">
    <source>
        <dbReference type="Proteomes" id="UP000319578"/>
    </source>
</evidence>
<reference evidence="2" key="2">
    <citation type="submission" date="2015-07" db="EMBL/GenBank/DDBJ databases">
        <title>MeaNS - Measles Nucleotide Surveillance Program.</title>
        <authorList>
            <person name="Tran T."/>
            <person name="Druce J."/>
        </authorList>
    </citation>
    <scope>NUCLEOTIDE SEQUENCE</scope>
    <source>
        <strain evidence="2">DSM 9887</strain>
    </source>
</reference>
<dbReference type="Proteomes" id="UP000036834">
    <property type="component" value="Unassembled WGS sequence"/>
</dbReference>
<reference evidence="1 4" key="3">
    <citation type="submission" date="2019-06" db="EMBL/GenBank/DDBJ databases">
        <title>Whole genome shotgun sequence of Brevibacillus reuszeri NBRC 15719.</title>
        <authorList>
            <person name="Hosoyama A."/>
            <person name="Uohara A."/>
            <person name="Ohji S."/>
            <person name="Ichikawa N."/>
        </authorList>
    </citation>
    <scope>NUCLEOTIDE SEQUENCE [LARGE SCALE GENOMIC DNA]</scope>
    <source>
        <strain evidence="1 4">NBRC 15719</strain>
    </source>
</reference>
<keyword evidence="4" id="KW-1185">Reference proteome</keyword>
<comment type="caution">
    <text evidence="2">The sequence shown here is derived from an EMBL/GenBank/DDBJ whole genome shotgun (WGS) entry which is preliminary data.</text>
</comment>
<dbReference type="RefSeq" id="WP_049741342.1">
    <property type="nucleotide sequence ID" value="NZ_BJON01000018.1"/>
</dbReference>
<evidence type="ECO:0000313" key="3">
    <source>
        <dbReference type="Proteomes" id="UP000036834"/>
    </source>
</evidence>
<dbReference type="EMBL" id="LGIQ01000011">
    <property type="protein sequence ID" value="KNB69339.1"/>
    <property type="molecule type" value="Genomic_DNA"/>
</dbReference>
<protein>
    <submittedName>
        <fullName evidence="2">Uncharacterized protein</fullName>
    </submittedName>
</protein>
<dbReference type="AlphaFoldDB" id="A0A0K9YKY8"/>
<proteinExistence type="predicted"/>
<sequence length="315" mass="34883">MKKTMVLGMVLVLGLTTYLLTPLTQKPSVAHAGENQAASASSLQEQLKMLEASIVPQTAEETVQLWAKAVQMRSGALQYALFTEQAKAGAKQSFESFHWATGASSPWVEGYKIVSGPEAAKDKYEVDFELMTSTGKYGTDRAIVGVAKIGNQWFIQSVAPASEKSVGIWNTPESINEPVIEKNFITMKTYDSTIGYRIQLPETIMNKIKIEQSTCKNEEGNPSCILFSYKDTVANTEMPLGAVIRLSKEQEKLPYYQEHPFIKKIGENKLGTFYAMYPSEHPYAGKEDSAEGTEWLKVLEALQSRIGKSIPTSEK</sequence>
<dbReference type="Proteomes" id="UP000319578">
    <property type="component" value="Unassembled WGS sequence"/>
</dbReference>
<organism evidence="2 3">
    <name type="scientific">Brevibacillus reuszeri</name>
    <dbReference type="NCBI Taxonomy" id="54915"/>
    <lineage>
        <taxon>Bacteria</taxon>
        <taxon>Bacillati</taxon>
        <taxon>Bacillota</taxon>
        <taxon>Bacilli</taxon>
        <taxon>Bacillales</taxon>
        <taxon>Paenibacillaceae</taxon>
        <taxon>Brevibacillus</taxon>
    </lineage>
</organism>
<dbReference type="EMBL" id="BJON01000018">
    <property type="protein sequence ID" value="GED70753.1"/>
    <property type="molecule type" value="Genomic_DNA"/>
</dbReference>
<dbReference type="STRING" id="54915.ADS79_25890"/>
<dbReference type="PATRIC" id="fig|54915.3.peg.4340"/>
<evidence type="ECO:0000313" key="1">
    <source>
        <dbReference type="EMBL" id="GED70753.1"/>
    </source>
</evidence>
<gene>
    <name evidence="2" type="ORF">ADS79_25890</name>
    <name evidence="1" type="ORF">BRE01_44550</name>
</gene>
<name>A0A0K9YKY8_9BACL</name>